<dbReference type="Proteomes" id="UP001589619">
    <property type="component" value="Unassembled WGS sequence"/>
</dbReference>
<sequence>MWLAYASLAAVCFGFRGILYQWTSQKSIDRNLLLLGVYLSGAFISGAAALALDKTWSEAVWTGTVMGLFSFIANAAMYKGFSVGKASLVAVFTALTPIIVVVVSYFRWGEHLNVKQTIAFAVIMAGIVMIRYSNDLSLRNLQGVQWALLAMATFGMTDLASKQAMLWQADTLPTLFVMYVTGATLFLGLWTSGRLRSRGTAVSLRREEAVAAETNPAAAEAPAAVPGAHYNTEGSSFPVAASVPAAFSQPAAWPIRRTLAWGALVGLTNISGMIFILPAFQLGITGLVSAVVATNVLLILLYARLFLKERWSLQESIGILCAFAGVLGLRLLQ</sequence>
<dbReference type="Pfam" id="PF00892">
    <property type="entry name" value="EamA"/>
    <property type="match status" value="1"/>
</dbReference>
<feature type="transmembrane region" description="Helical" evidence="3">
    <location>
        <begin position="283"/>
        <end position="303"/>
    </location>
</feature>
<feature type="domain" description="EamA" evidence="4">
    <location>
        <begin position="2"/>
        <end position="131"/>
    </location>
</feature>
<proteinExistence type="inferred from homology"/>
<dbReference type="InterPro" id="IPR037185">
    <property type="entry name" value="EmrE-like"/>
</dbReference>
<dbReference type="InterPro" id="IPR000620">
    <property type="entry name" value="EamA_dom"/>
</dbReference>
<feature type="transmembrane region" description="Helical" evidence="3">
    <location>
        <begin position="172"/>
        <end position="190"/>
    </location>
</feature>
<comment type="similarity">
    <text evidence="2">Belongs to the EamA transporter family.</text>
</comment>
<feature type="transmembrane region" description="Helical" evidence="3">
    <location>
        <begin position="32"/>
        <end position="52"/>
    </location>
</feature>
<feature type="transmembrane region" description="Helical" evidence="3">
    <location>
        <begin position="58"/>
        <end position="76"/>
    </location>
</feature>
<dbReference type="PANTHER" id="PTHR22911">
    <property type="entry name" value="ACYL-MALONYL CONDENSING ENZYME-RELATED"/>
    <property type="match status" value="1"/>
</dbReference>
<evidence type="ECO:0000313" key="5">
    <source>
        <dbReference type="EMBL" id="MFB9752997.1"/>
    </source>
</evidence>
<keyword evidence="3" id="KW-1133">Transmembrane helix</keyword>
<dbReference type="RefSeq" id="WP_344902659.1">
    <property type="nucleotide sequence ID" value="NZ_BAAAYO010000001.1"/>
</dbReference>
<evidence type="ECO:0000256" key="1">
    <source>
        <dbReference type="ARBA" id="ARBA00004127"/>
    </source>
</evidence>
<evidence type="ECO:0000313" key="6">
    <source>
        <dbReference type="Proteomes" id="UP001589619"/>
    </source>
</evidence>
<organism evidence="5 6">
    <name type="scientific">Paenibacillus hodogayensis</name>
    <dbReference type="NCBI Taxonomy" id="279208"/>
    <lineage>
        <taxon>Bacteria</taxon>
        <taxon>Bacillati</taxon>
        <taxon>Bacillota</taxon>
        <taxon>Bacilli</taxon>
        <taxon>Bacillales</taxon>
        <taxon>Paenibacillaceae</taxon>
        <taxon>Paenibacillus</taxon>
    </lineage>
</organism>
<evidence type="ECO:0000259" key="4">
    <source>
        <dbReference type="Pfam" id="PF00892"/>
    </source>
</evidence>
<name>A0ABV5VXG9_9BACL</name>
<dbReference type="EMBL" id="JBHMAG010000012">
    <property type="protein sequence ID" value="MFB9752997.1"/>
    <property type="molecule type" value="Genomic_DNA"/>
</dbReference>
<feature type="transmembrane region" description="Helical" evidence="3">
    <location>
        <begin position="88"/>
        <end position="108"/>
    </location>
</feature>
<keyword evidence="3" id="KW-0812">Transmembrane</keyword>
<keyword evidence="6" id="KW-1185">Reference proteome</keyword>
<accession>A0ABV5VXG9</accession>
<feature type="transmembrane region" description="Helical" evidence="3">
    <location>
        <begin position="6"/>
        <end position="23"/>
    </location>
</feature>
<feature type="transmembrane region" description="Helical" evidence="3">
    <location>
        <begin position="258"/>
        <end position="277"/>
    </location>
</feature>
<feature type="transmembrane region" description="Helical" evidence="3">
    <location>
        <begin position="114"/>
        <end position="132"/>
    </location>
</feature>
<dbReference type="SUPFAM" id="SSF103481">
    <property type="entry name" value="Multidrug resistance efflux transporter EmrE"/>
    <property type="match status" value="2"/>
</dbReference>
<protein>
    <submittedName>
        <fullName evidence="5">EamA family transporter</fullName>
    </submittedName>
</protein>
<feature type="transmembrane region" description="Helical" evidence="3">
    <location>
        <begin position="315"/>
        <end position="332"/>
    </location>
</feature>
<dbReference type="PANTHER" id="PTHR22911:SF137">
    <property type="entry name" value="SOLUTE CARRIER FAMILY 35 MEMBER G2-RELATED"/>
    <property type="match status" value="1"/>
</dbReference>
<keyword evidence="3" id="KW-0472">Membrane</keyword>
<dbReference type="Gene3D" id="1.10.3730.20">
    <property type="match status" value="2"/>
</dbReference>
<gene>
    <name evidence="5" type="ORF">ACFFNY_15640</name>
</gene>
<comment type="subcellular location">
    <subcellularLocation>
        <location evidence="1">Endomembrane system</location>
        <topology evidence="1">Multi-pass membrane protein</topology>
    </subcellularLocation>
</comment>
<reference evidence="5 6" key="1">
    <citation type="submission" date="2024-09" db="EMBL/GenBank/DDBJ databases">
        <authorList>
            <person name="Sun Q."/>
            <person name="Mori K."/>
        </authorList>
    </citation>
    <scope>NUCLEOTIDE SEQUENCE [LARGE SCALE GENOMIC DNA]</scope>
    <source>
        <strain evidence="5 6">JCM 12520</strain>
    </source>
</reference>
<evidence type="ECO:0000256" key="3">
    <source>
        <dbReference type="SAM" id="Phobius"/>
    </source>
</evidence>
<comment type="caution">
    <text evidence="5">The sequence shown here is derived from an EMBL/GenBank/DDBJ whole genome shotgun (WGS) entry which is preliminary data.</text>
</comment>
<evidence type="ECO:0000256" key="2">
    <source>
        <dbReference type="ARBA" id="ARBA00007362"/>
    </source>
</evidence>